<dbReference type="KEGG" id="afg:AFULGI_00003020"/>
<dbReference type="Proteomes" id="UP000028501">
    <property type="component" value="Chromosome"/>
</dbReference>
<dbReference type="InterPro" id="IPR013216">
    <property type="entry name" value="Methyltransf_11"/>
</dbReference>
<feature type="domain" description="Methyltransferase type 11" evidence="1">
    <location>
        <begin position="103"/>
        <end position="152"/>
    </location>
</feature>
<sequence length="256" mass="29779">MRFLANCPICEKTLIFETPDDFYGCRDYLFSNDCPYGKCITRERAVALTLFSIFPKPVLKEKVIFEASPVPRGLSLWLKENCDKYYQTGYFPEKPFGEYVNGLRNEDLENLTLEDETVDVWILLDILEHLFDPFKALNEIYRTLKPDGVCLFTVPTYPGQFESTQKAYRLPSGDIEIIGEPEYHGDPQHPESGSLVTWQYGYDLPLLISRKTNFEHIEVRRWQSKCFAVMGAMTEVYIMTKTHNIFKSNTEIEFRG</sequence>
<dbReference type="AlphaFoldDB" id="A0A075WHV7"/>
<organism evidence="2 3">
    <name type="scientific">Archaeoglobus fulgidus DSM 8774</name>
    <dbReference type="NCBI Taxonomy" id="1344584"/>
    <lineage>
        <taxon>Archaea</taxon>
        <taxon>Methanobacteriati</taxon>
        <taxon>Methanobacteriota</taxon>
        <taxon>Archaeoglobi</taxon>
        <taxon>Archaeoglobales</taxon>
        <taxon>Archaeoglobaceae</taxon>
        <taxon>Archaeoglobus</taxon>
    </lineage>
</organism>
<keyword evidence="2" id="KW-0489">Methyltransferase</keyword>
<dbReference type="SUPFAM" id="SSF53335">
    <property type="entry name" value="S-adenosyl-L-methionine-dependent methyltransferases"/>
    <property type="match status" value="1"/>
</dbReference>
<dbReference type="InterPro" id="IPR029063">
    <property type="entry name" value="SAM-dependent_MTases_sf"/>
</dbReference>
<dbReference type="EMBL" id="CP006577">
    <property type="protein sequence ID" value="AIG97128.1"/>
    <property type="molecule type" value="Genomic_DNA"/>
</dbReference>
<evidence type="ECO:0000259" key="1">
    <source>
        <dbReference type="Pfam" id="PF08241"/>
    </source>
</evidence>
<evidence type="ECO:0000313" key="3">
    <source>
        <dbReference type="Proteomes" id="UP000028501"/>
    </source>
</evidence>
<dbReference type="GeneID" id="24793845"/>
<gene>
    <name evidence="2" type="ORF">AFULGI_00003020</name>
</gene>
<dbReference type="HOGENOM" id="CLU_082345_0_0_2"/>
<dbReference type="GO" id="GO:0032259">
    <property type="term" value="P:methylation"/>
    <property type="evidence" value="ECO:0007669"/>
    <property type="project" value="UniProtKB-KW"/>
</dbReference>
<name>A0A075WHV7_ARCFL</name>
<keyword evidence="2" id="KW-0808">Transferase</keyword>
<reference evidence="2 3" key="1">
    <citation type="submission" date="2013-07" db="EMBL/GenBank/DDBJ databases">
        <title>Genome of Archaeoglobus fulgidus.</title>
        <authorList>
            <person name="Fiebig A."/>
            <person name="Birkeland N.-K."/>
        </authorList>
    </citation>
    <scope>NUCLEOTIDE SEQUENCE [LARGE SCALE GENOMIC DNA]</scope>
    <source>
        <strain evidence="2 3">DSM 8774</strain>
    </source>
</reference>
<evidence type="ECO:0000313" key="2">
    <source>
        <dbReference type="EMBL" id="AIG97128.1"/>
    </source>
</evidence>
<dbReference type="CDD" id="cd02440">
    <property type="entry name" value="AdoMet_MTases"/>
    <property type="match status" value="1"/>
</dbReference>
<keyword evidence="2" id="KW-0830">Ubiquinone</keyword>
<proteinExistence type="predicted"/>
<dbReference type="Gene3D" id="3.40.50.150">
    <property type="entry name" value="Vaccinia Virus protein VP39"/>
    <property type="match status" value="1"/>
</dbReference>
<dbReference type="Pfam" id="PF08241">
    <property type="entry name" value="Methyltransf_11"/>
    <property type="match status" value="1"/>
</dbReference>
<dbReference type="GO" id="GO:0008757">
    <property type="term" value="F:S-adenosylmethionine-dependent methyltransferase activity"/>
    <property type="evidence" value="ECO:0007669"/>
    <property type="project" value="InterPro"/>
</dbReference>
<protein>
    <submittedName>
        <fullName evidence="2">Methylase involved in ubiquinone/menaquinone biosynthesis</fullName>
    </submittedName>
</protein>
<dbReference type="RefSeq" id="WP_048094900.1">
    <property type="nucleotide sequence ID" value="NZ_CP006577.1"/>
</dbReference>
<accession>A0A075WHV7</accession>